<dbReference type="Pfam" id="PF15663">
    <property type="entry name" value="zf-CCCH_3"/>
    <property type="match status" value="1"/>
</dbReference>
<keyword evidence="1" id="KW-0863">Zinc-finger</keyword>
<evidence type="ECO:0000313" key="4">
    <source>
        <dbReference type="EMBL" id="KAK2715611.1"/>
    </source>
</evidence>
<dbReference type="Proteomes" id="UP001187531">
    <property type="component" value="Unassembled WGS sequence"/>
</dbReference>
<proteinExistence type="predicted"/>
<keyword evidence="5" id="KW-1185">Reference proteome</keyword>
<dbReference type="AlphaFoldDB" id="A0AA88HWS3"/>
<feature type="region of interest" description="Disordered" evidence="2">
    <location>
        <begin position="293"/>
        <end position="312"/>
    </location>
</feature>
<dbReference type="InterPro" id="IPR000571">
    <property type="entry name" value="Znf_CCCH"/>
</dbReference>
<feature type="zinc finger region" description="C3H1-type" evidence="1">
    <location>
        <begin position="12"/>
        <end position="38"/>
    </location>
</feature>
<feature type="compositionally biased region" description="Basic and acidic residues" evidence="2">
    <location>
        <begin position="300"/>
        <end position="312"/>
    </location>
</feature>
<dbReference type="SMART" id="SM00356">
    <property type="entry name" value="ZnF_C3H1"/>
    <property type="match status" value="3"/>
</dbReference>
<dbReference type="PROSITE" id="PS50103">
    <property type="entry name" value="ZF_C3H1"/>
    <property type="match status" value="2"/>
</dbReference>
<name>A0AA88HWS3_ARTSF</name>
<accession>A0AA88HWS3</accession>
<dbReference type="PANTHER" id="PTHR15725">
    <property type="entry name" value="ZN-FINGER, C-X8-C-X5-C-X3-H TYPE-CONTAINING"/>
    <property type="match status" value="1"/>
</dbReference>
<dbReference type="PANTHER" id="PTHR15725:SF14">
    <property type="entry name" value="ZINC FINGER CCCH DOMAIN-CONTAINING PROTEIN 11A"/>
    <property type="match status" value="1"/>
</dbReference>
<keyword evidence="1" id="KW-0479">Metal-binding</keyword>
<evidence type="ECO:0000256" key="1">
    <source>
        <dbReference type="PROSITE-ProRule" id="PRU00723"/>
    </source>
</evidence>
<feature type="domain" description="C3H1-type" evidence="3">
    <location>
        <begin position="40"/>
        <end position="66"/>
    </location>
</feature>
<feature type="domain" description="C3H1-type" evidence="3">
    <location>
        <begin position="12"/>
        <end position="38"/>
    </location>
</feature>
<dbReference type="InterPro" id="IPR041686">
    <property type="entry name" value="Znf-CCCH_3"/>
</dbReference>
<evidence type="ECO:0000256" key="2">
    <source>
        <dbReference type="SAM" id="MobiDB-lite"/>
    </source>
</evidence>
<feature type="zinc finger region" description="C3H1-type" evidence="1">
    <location>
        <begin position="40"/>
        <end position="66"/>
    </location>
</feature>
<evidence type="ECO:0000259" key="3">
    <source>
        <dbReference type="PROSITE" id="PS50103"/>
    </source>
</evidence>
<reference evidence="4" key="1">
    <citation type="submission" date="2023-07" db="EMBL/GenBank/DDBJ databases">
        <title>Chromosome-level genome assembly of Artemia franciscana.</title>
        <authorList>
            <person name="Jo E."/>
        </authorList>
    </citation>
    <scope>NUCLEOTIDE SEQUENCE</scope>
    <source>
        <tissue evidence="4">Whole body</tissue>
    </source>
</reference>
<evidence type="ECO:0000313" key="5">
    <source>
        <dbReference type="Proteomes" id="UP001187531"/>
    </source>
</evidence>
<gene>
    <name evidence="4" type="ORF">QYM36_010254</name>
</gene>
<protein>
    <recommendedName>
        <fullName evidence="3">C3H1-type domain-containing protein</fullName>
    </recommendedName>
</protein>
<dbReference type="EMBL" id="JAVRJZ010000012">
    <property type="protein sequence ID" value="KAK2715611.1"/>
    <property type="molecule type" value="Genomic_DNA"/>
</dbReference>
<dbReference type="GO" id="GO:0008270">
    <property type="term" value="F:zinc ion binding"/>
    <property type="evidence" value="ECO:0007669"/>
    <property type="project" value="UniProtKB-KW"/>
</dbReference>
<organism evidence="4 5">
    <name type="scientific">Artemia franciscana</name>
    <name type="common">Brine shrimp</name>
    <name type="synonym">Artemia sanfranciscana</name>
    <dbReference type="NCBI Taxonomy" id="6661"/>
    <lineage>
        <taxon>Eukaryota</taxon>
        <taxon>Metazoa</taxon>
        <taxon>Ecdysozoa</taxon>
        <taxon>Arthropoda</taxon>
        <taxon>Crustacea</taxon>
        <taxon>Branchiopoda</taxon>
        <taxon>Anostraca</taxon>
        <taxon>Artemiidae</taxon>
        <taxon>Artemia</taxon>
    </lineage>
</organism>
<sequence length="484" mass="55698">MKESSYKSANHLNSDDCYFYYYSSCTKGYLCPFRHEPAAKDNEVVCRYWSLGACTRPNCSFRHMEVVKPKNSINCYWESQPSGCLRPQCPFAHSKDKEEFLKDDKLIISESIGTPNGIVKEIACKGNLSDKKSSIRETLMKKHLLEQQLFILQMKQKAAEDVERKKKELSIAERCLGENADENMDDVDHLSSKFSWESSSSQNDEFSPVSASPVHTSILPSFVVNIRDSDDSDIEVDVSRAQNEGEPHYVKTVDEIKLSKIQAEQESCFSYGAYAQLPFLQKTASKIDLREKIKRNQTSKSDEGSRKQETHVKTIQEIRTDKIKKEKGALVKNEDDLISEGLKRTSDLVESQNSKRAKCDERESINKLMPLLRKDSCLANLESIEHKHDAFICSADKSIETPSNEIKKSMNLSHFINLEKAEELLNFSGEEETLNEYEKKIVTGFILSITLSITNPSSRKRKRRVNEERRTKYRWIKKKKRRRI</sequence>
<keyword evidence="1" id="KW-0862">Zinc</keyword>
<dbReference type="Gene3D" id="4.10.1000.10">
    <property type="entry name" value="Zinc finger, CCCH-type"/>
    <property type="match status" value="1"/>
</dbReference>
<comment type="caution">
    <text evidence="4">The sequence shown here is derived from an EMBL/GenBank/DDBJ whole genome shotgun (WGS) entry which is preliminary data.</text>
</comment>